<feature type="region of interest" description="Disordered" evidence="1">
    <location>
        <begin position="289"/>
        <end position="346"/>
    </location>
</feature>
<dbReference type="EMBL" id="JADXDR010000175">
    <property type="protein sequence ID" value="KAI7836805.1"/>
    <property type="molecule type" value="Genomic_DNA"/>
</dbReference>
<feature type="compositionally biased region" description="Acidic residues" evidence="1">
    <location>
        <begin position="335"/>
        <end position="346"/>
    </location>
</feature>
<evidence type="ECO:0000313" key="2">
    <source>
        <dbReference type="EMBL" id="KAI7836805.1"/>
    </source>
</evidence>
<evidence type="ECO:0000313" key="3">
    <source>
        <dbReference type="Proteomes" id="UP001205105"/>
    </source>
</evidence>
<sequence length="346" mass="38225">MPNVIQVQGLFGPTVYQRDDTDKGTSLRVPFCDATPAIREQLKALGFRCHHDERYWELGPRQFSAEKEQLLRTLLEVGELPAGSPRSPAVTPTKRRFGASGAAAVDAAGSMQQPDRQQLAAGEEAVIELHEGTASHVTLRRSADGTVVLQGAGLWNIRPMLERILHFEEVPTSAGTAACVGVGAPLPRWRSTWPLSGAEQASGVASGSITAFVEAVLEHRKRSLRHASHDDREPIPPDVVVPPRFRPRGRDGLPMRGPFFAKRGPPHNIGRQFFSPAQREGGGPIMWANGSYPEEGEDPQQKRFNEWELRDLEDREDWEEDVPTESREGDWGEAGGEEGVDQEFFD</sequence>
<comment type="caution">
    <text evidence="2">The sequence shown here is derived from an EMBL/GenBank/DDBJ whole genome shotgun (WGS) entry which is preliminary data.</text>
</comment>
<reference evidence="2" key="1">
    <citation type="submission" date="2020-11" db="EMBL/GenBank/DDBJ databases">
        <title>Chlorella ohadii genome sequencing and assembly.</title>
        <authorList>
            <person name="Murik O."/>
            <person name="Treves H."/>
            <person name="Kedem I."/>
            <person name="Shotland Y."/>
            <person name="Kaplan A."/>
        </authorList>
    </citation>
    <scope>NUCLEOTIDE SEQUENCE</scope>
    <source>
        <strain evidence="2">1</strain>
    </source>
</reference>
<dbReference type="Proteomes" id="UP001205105">
    <property type="component" value="Unassembled WGS sequence"/>
</dbReference>
<accession>A0AAD5DJP2</accession>
<gene>
    <name evidence="2" type="ORF">COHA_009350</name>
</gene>
<evidence type="ECO:0000256" key="1">
    <source>
        <dbReference type="SAM" id="MobiDB-lite"/>
    </source>
</evidence>
<feature type="region of interest" description="Disordered" evidence="1">
    <location>
        <begin position="224"/>
        <end position="267"/>
    </location>
</feature>
<organism evidence="2 3">
    <name type="scientific">Chlorella ohadii</name>
    <dbReference type="NCBI Taxonomy" id="2649997"/>
    <lineage>
        <taxon>Eukaryota</taxon>
        <taxon>Viridiplantae</taxon>
        <taxon>Chlorophyta</taxon>
        <taxon>core chlorophytes</taxon>
        <taxon>Trebouxiophyceae</taxon>
        <taxon>Chlorellales</taxon>
        <taxon>Chlorellaceae</taxon>
        <taxon>Chlorella clade</taxon>
        <taxon>Chlorella</taxon>
    </lineage>
</organism>
<protein>
    <submittedName>
        <fullName evidence="2">Uncharacterized protein</fullName>
    </submittedName>
</protein>
<keyword evidence="3" id="KW-1185">Reference proteome</keyword>
<dbReference type="AlphaFoldDB" id="A0AAD5DJP2"/>
<name>A0AAD5DJP2_9CHLO</name>
<feature type="compositionally biased region" description="Acidic residues" evidence="1">
    <location>
        <begin position="314"/>
        <end position="323"/>
    </location>
</feature>
<proteinExistence type="predicted"/>
<feature type="compositionally biased region" description="Basic and acidic residues" evidence="1">
    <location>
        <begin position="299"/>
        <end position="313"/>
    </location>
</feature>